<gene>
    <name evidence="2" type="ORF">GUJ93_ZPchr0005g14686</name>
</gene>
<dbReference type="EMBL" id="JAAALK010000284">
    <property type="protein sequence ID" value="KAG8068520.1"/>
    <property type="molecule type" value="Genomic_DNA"/>
</dbReference>
<reference evidence="2" key="2">
    <citation type="submission" date="2021-02" db="EMBL/GenBank/DDBJ databases">
        <authorList>
            <person name="Kimball J.A."/>
            <person name="Haas M.W."/>
            <person name="Macchietto M."/>
            <person name="Kono T."/>
            <person name="Duquette J."/>
            <person name="Shao M."/>
        </authorList>
    </citation>
    <scope>NUCLEOTIDE SEQUENCE</scope>
    <source>
        <tissue evidence="2">Fresh leaf tissue</tissue>
    </source>
</reference>
<proteinExistence type="predicted"/>
<accession>A0A8J5VI16</accession>
<dbReference type="OrthoDB" id="762539at2759"/>
<protein>
    <recommendedName>
        <fullName evidence="4">Pentacotripeptide-repeat region of PRORP domain-containing protein</fullName>
    </recommendedName>
</protein>
<evidence type="ECO:0000313" key="2">
    <source>
        <dbReference type="EMBL" id="KAG8068520.1"/>
    </source>
</evidence>
<evidence type="ECO:0008006" key="4">
    <source>
        <dbReference type="Google" id="ProtNLM"/>
    </source>
</evidence>
<evidence type="ECO:0000313" key="3">
    <source>
        <dbReference type="Proteomes" id="UP000729402"/>
    </source>
</evidence>
<dbReference type="AlphaFoldDB" id="A0A8J5VI16"/>
<comment type="caution">
    <text evidence="2">The sequence shown here is derived from an EMBL/GenBank/DDBJ whole genome shotgun (WGS) entry which is preliminary data.</text>
</comment>
<organism evidence="2 3">
    <name type="scientific">Zizania palustris</name>
    <name type="common">Northern wild rice</name>
    <dbReference type="NCBI Taxonomy" id="103762"/>
    <lineage>
        <taxon>Eukaryota</taxon>
        <taxon>Viridiplantae</taxon>
        <taxon>Streptophyta</taxon>
        <taxon>Embryophyta</taxon>
        <taxon>Tracheophyta</taxon>
        <taxon>Spermatophyta</taxon>
        <taxon>Magnoliopsida</taxon>
        <taxon>Liliopsida</taxon>
        <taxon>Poales</taxon>
        <taxon>Poaceae</taxon>
        <taxon>BOP clade</taxon>
        <taxon>Oryzoideae</taxon>
        <taxon>Oryzeae</taxon>
        <taxon>Zizaniinae</taxon>
        <taxon>Zizania</taxon>
    </lineage>
</organism>
<keyword evidence="3" id="KW-1185">Reference proteome</keyword>
<dbReference type="PANTHER" id="PTHR47493:SF1">
    <property type="entry name" value="OS08G0520200 PROTEIN"/>
    <property type="match status" value="1"/>
</dbReference>
<name>A0A8J5VI16_ZIZPA</name>
<reference evidence="2" key="1">
    <citation type="journal article" date="2021" name="bioRxiv">
        <title>Whole Genome Assembly and Annotation of Northern Wild Rice, Zizania palustris L., Supports a Whole Genome Duplication in the Zizania Genus.</title>
        <authorList>
            <person name="Haas M."/>
            <person name="Kono T."/>
            <person name="Macchietto M."/>
            <person name="Millas R."/>
            <person name="McGilp L."/>
            <person name="Shao M."/>
            <person name="Duquette J."/>
            <person name="Hirsch C.N."/>
            <person name="Kimball J."/>
        </authorList>
    </citation>
    <scope>NUCLEOTIDE SEQUENCE</scope>
    <source>
        <tissue evidence="2">Fresh leaf tissue</tissue>
    </source>
</reference>
<dbReference type="PANTHER" id="PTHR47493">
    <property type="entry name" value="OS08G0520200 PROTEIN"/>
    <property type="match status" value="1"/>
</dbReference>
<dbReference type="Proteomes" id="UP000729402">
    <property type="component" value="Unassembled WGS sequence"/>
</dbReference>
<evidence type="ECO:0000256" key="1">
    <source>
        <dbReference type="SAM" id="MobiDB-lite"/>
    </source>
</evidence>
<feature type="region of interest" description="Disordered" evidence="1">
    <location>
        <begin position="1"/>
        <end position="20"/>
    </location>
</feature>
<sequence length="198" mass="21419">MLAHAEAGVRAPPPIRRNPPRCAKRLGEREVFAATSSQALSPERSCSRRSKSTAAAPSDKVCCRETLLGWGLPLPCNLVVQELCARDPDAAHGLYQLVVSCFGASGELALMEDAVLEMARLGLPVDSATGNAFVQYYASSGTMPQMEAAYRRLKKCRPTRRGCSQGIAEGRRRAVWAKQKIRHLAGGPNGIWESIGEL</sequence>